<dbReference type="EMBL" id="LN614830">
    <property type="protein sequence ID" value="CEG61869.1"/>
    <property type="molecule type" value="Genomic_DNA"/>
</dbReference>
<dbReference type="Gene3D" id="3.30.1380.10">
    <property type="match status" value="1"/>
</dbReference>
<dbReference type="GO" id="GO:0004180">
    <property type="term" value="F:carboxypeptidase activity"/>
    <property type="evidence" value="ECO:0007669"/>
    <property type="project" value="UniProtKB-KW"/>
</dbReference>
<feature type="domain" description="Peptidase M15C" evidence="2">
    <location>
        <begin position="132"/>
        <end position="212"/>
    </location>
</feature>
<dbReference type="Proteomes" id="UP000182998">
    <property type="component" value="Unassembled WGS sequence"/>
</dbReference>
<keyword evidence="1" id="KW-0732">Signal</keyword>
<keyword evidence="4" id="KW-0645">Protease</keyword>
<evidence type="ECO:0000313" key="5">
    <source>
        <dbReference type="Proteomes" id="UP000032414"/>
    </source>
</evidence>
<dbReference type="SUPFAM" id="SSF55166">
    <property type="entry name" value="Hedgehog/DD-peptidase"/>
    <property type="match status" value="1"/>
</dbReference>
<dbReference type="AlphaFoldDB" id="A0A098GHD0"/>
<sequence length="230" mass="26020">MIKQSSLLIIFLCISLSVSAKTSQGDTFSISTIPPHFEKLMKASTWHKGCPVPINDLRYLHLSYWGFDHQTHQGVLIVNKSLAKEVVQIFKILYLNKFPIAKMEPMEAFKGDDNTALTANNTSAFNCREVTGQPGIYSQHSYGRAIDINAQINPYVKGTLVLPKNGTPFVNRDEAFPGKITKESLIYKLFTQYGWDSGGDWYDVQDYQHFEKRANGEKRNPYGYSHNGNS</sequence>
<dbReference type="InterPro" id="IPR009045">
    <property type="entry name" value="Zn_M74/Hedgehog-like"/>
</dbReference>
<dbReference type="OrthoDB" id="9799970at2"/>
<reference evidence="4 6" key="3">
    <citation type="submission" date="2016-10" db="EMBL/GenBank/DDBJ databases">
        <authorList>
            <person name="Varghese N."/>
            <person name="Submissions S."/>
        </authorList>
    </citation>
    <scope>NUCLEOTIDE SEQUENCE [LARGE SCALE GENOMIC DNA]</scope>
    <source>
        <strain evidence="4 6">ATCC 33218</strain>
    </source>
</reference>
<dbReference type="PATRIC" id="fig|451.8.peg.2652"/>
<keyword evidence="6" id="KW-1185">Reference proteome</keyword>
<evidence type="ECO:0000256" key="1">
    <source>
        <dbReference type="SAM" id="SignalP"/>
    </source>
</evidence>
<proteinExistence type="predicted"/>
<organism evidence="3 5">
    <name type="scientific">Legionella micdadei</name>
    <name type="common">Tatlockia micdadei</name>
    <dbReference type="NCBI Taxonomy" id="451"/>
    <lineage>
        <taxon>Bacteria</taxon>
        <taxon>Pseudomonadati</taxon>
        <taxon>Pseudomonadota</taxon>
        <taxon>Gammaproteobacteria</taxon>
        <taxon>Legionellales</taxon>
        <taxon>Legionellaceae</taxon>
        <taxon>Legionella</taxon>
    </lineage>
</organism>
<evidence type="ECO:0000259" key="2">
    <source>
        <dbReference type="Pfam" id="PF13539"/>
    </source>
</evidence>
<evidence type="ECO:0000313" key="4">
    <source>
        <dbReference type="EMBL" id="SCY25937.1"/>
    </source>
</evidence>
<keyword evidence="4" id="KW-0121">Carboxypeptidase</keyword>
<keyword evidence="4" id="KW-0378">Hydrolase</keyword>
<reference evidence="3" key="1">
    <citation type="submission" date="2014-09" db="EMBL/GenBank/DDBJ databases">
        <authorList>
            <person name="GOMEZ-VALERO Laura"/>
        </authorList>
    </citation>
    <scope>NUCLEOTIDE SEQUENCE</scope>
    <source>
        <strain evidence="3">ATCC33218</strain>
    </source>
</reference>
<gene>
    <name evidence="3" type="ORF">LMI_2609</name>
    <name evidence="4" type="ORF">SAMN02982997_01243</name>
</gene>
<evidence type="ECO:0000313" key="6">
    <source>
        <dbReference type="Proteomes" id="UP000182998"/>
    </source>
</evidence>
<evidence type="ECO:0000313" key="3">
    <source>
        <dbReference type="EMBL" id="CEG61869.1"/>
    </source>
</evidence>
<feature type="chain" id="PRO_5009750803" evidence="1">
    <location>
        <begin position="21"/>
        <end position="230"/>
    </location>
</feature>
<reference evidence="5" key="2">
    <citation type="submission" date="2014-09" db="EMBL/GenBank/DDBJ databases">
        <authorList>
            <person name="Gomez-Valero L."/>
        </authorList>
    </citation>
    <scope>NUCLEOTIDE SEQUENCE [LARGE SCALE GENOMIC DNA]</scope>
    <source>
        <strain evidence="5">ATCC33218</strain>
    </source>
</reference>
<dbReference type="Proteomes" id="UP000032414">
    <property type="component" value="Chromosome I"/>
</dbReference>
<dbReference type="HOGENOM" id="CLU_066235_3_1_6"/>
<accession>A0A098GHD0</accession>
<dbReference type="EMBL" id="FMVN01000005">
    <property type="protein sequence ID" value="SCY25937.1"/>
    <property type="molecule type" value="Genomic_DNA"/>
</dbReference>
<name>A0A098GHD0_LEGMI</name>
<dbReference type="KEGG" id="tmc:LMI_2609"/>
<feature type="signal peptide" evidence="1">
    <location>
        <begin position="1"/>
        <end position="20"/>
    </location>
</feature>
<dbReference type="InterPro" id="IPR039561">
    <property type="entry name" value="Peptidase_M15C"/>
</dbReference>
<protein>
    <submittedName>
        <fullName evidence="4">D-alanyl-D-alanine carboxypeptidase</fullName>
    </submittedName>
</protein>
<dbReference type="Pfam" id="PF13539">
    <property type="entry name" value="Peptidase_M15_4"/>
    <property type="match status" value="1"/>
</dbReference>
<dbReference type="STRING" id="451.B6N58_03185"/>